<evidence type="ECO:0000256" key="7">
    <source>
        <dbReference type="SAM" id="Phobius"/>
    </source>
</evidence>
<evidence type="ECO:0000256" key="2">
    <source>
        <dbReference type="ARBA" id="ARBA00022475"/>
    </source>
</evidence>
<organism evidence="8 9">
    <name type="scientific">Paraburkholderia franconis</name>
    <dbReference type="NCBI Taxonomy" id="2654983"/>
    <lineage>
        <taxon>Bacteria</taxon>
        <taxon>Pseudomonadati</taxon>
        <taxon>Pseudomonadota</taxon>
        <taxon>Betaproteobacteria</taxon>
        <taxon>Burkholderiales</taxon>
        <taxon>Burkholderiaceae</taxon>
        <taxon>Paraburkholderia</taxon>
    </lineage>
</organism>
<dbReference type="Proteomes" id="UP000484381">
    <property type="component" value="Unassembled WGS sequence"/>
</dbReference>
<feature type="transmembrane region" description="Helical" evidence="7">
    <location>
        <begin position="448"/>
        <end position="466"/>
    </location>
</feature>
<keyword evidence="4 7" id="KW-1133">Transmembrane helix</keyword>
<keyword evidence="9" id="KW-1185">Reference proteome</keyword>
<feature type="transmembrane region" description="Helical" evidence="7">
    <location>
        <begin position="127"/>
        <end position="148"/>
    </location>
</feature>
<dbReference type="RefSeq" id="WP_152762282.1">
    <property type="nucleotide sequence ID" value="NZ_WHNP01000023.1"/>
</dbReference>
<name>A0A7X1NDC5_9BURK</name>
<feature type="transmembrane region" description="Helical" evidence="7">
    <location>
        <begin position="337"/>
        <end position="357"/>
    </location>
</feature>
<comment type="subcellular location">
    <subcellularLocation>
        <location evidence="1">Cell membrane</location>
        <topology evidence="1">Multi-pass membrane protein</topology>
    </subcellularLocation>
</comment>
<dbReference type="Pfam" id="PF01943">
    <property type="entry name" value="Polysacc_synt"/>
    <property type="match status" value="1"/>
</dbReference>
<dbReference type="PANTHER" id="PTHR30250">
    <property type="entry name" value="PST FAMILY PREDICTED COLANIC ACID TRANSPORTER"/>
    <property type="match status" value="1"/>
</dbReference>
<evidence type="ECO:0000256" key="6">
    <source>
        <dbReference type="SAM" id="MobiDB-lite"/>
    </source>
</evidence>
<evidence type="ECO:0000256" key="4">
    <source>
        <dbReference type="ARBA" id="ARBA00022989"/>
    </source>
</evidence>
<evidence type="ECO:0000256" key="5">
    <source>
        <dbReference type="ARBA" id="ARBA00023136"/>
    </source>
</evidence>
<feature type="transmembrane region" description="Helical" evidence="7">
    <location>
        <begin position="395"/>
        <end position="415"/>
    </location>
</feature>
<accession>A0A7X1NDC5</accession>
<dbReference type="CDD" id="cd13128">
    <property type="entry name" value="MATE_Wzx_like"/>
    <property type="match status" value="1"/>
</dbReference>
<gene>
    <name evidence="8" type="ORF">GCT13_23955</name>
</gene>
<comment type="caution">
    <text evidence="8">The sequence shown here is derived from an EMBL/GenBank/DDBJ whole genome shotgun (WGS) entry which is preliminary data.</text>
</comment>
<keyword evidence="2" id="KW-1003">Cell membrane</keyword>
<evidence type="ECO:0000256" key="1">
    <source>
        <dbReference type="ARBA" id="ARBA00004651"/>
    </source>
</evidence>
<dbReference type="InterPro" id="IPR002797">
    <property type="entry name" value="Polysacc_synth"/>
</dbReference>
<evidence type="ECO:0000313" key="8">
    <source>
        <dbReference type="EMBL" id="MPW19867.1"/>
    </source>
</evidence>
<feature type="transmembrane region" description="Helical" evidence="7">
    <location>
        <begin position="160"/>
        <end position="179"/>
    </location>
</feature>
<feature type="transmembrane region" description="Helical" evidence="7">
    <location>
        <begin position="422"/>
        <end position="442"/>
    </location>
</feature>
<feature type="transmembrane region" description="Helical" evidence="7">
    <location>
        <begin position="12"/>
        <end position="34"/>
    </location>
</feature>
<feature type="transmembrane region" description="Helical" evidence="7">
    <location>
        <begin position="369"/>
        <end position="389"/>
    </location>
</feature>
<feature type="region of interest" description="Disordered" evidence="6">
    <location>
        <begin position="498"/>
        <end position="519"/>
    </location>
</feature>
<dbReference type="InterPro" id="IPR050833">
    <property type="entry name" value="Poly_Biosynth_Transport"/>
</dbReference>
<sequence>MQSSRSSLRRNGIANFLGGALPMIVSLITVPLYLKHIGAERYGVLAIVWTLQGYFGYFDFGLSTATANRIAQLSKASERERESVFWTAFVLNALFGTLGGVILYFAGSFLFAHFHIAPSISAEVIGSLPFIACAIPIATLTSVFVGALGGREQFGPLNAAQFAGVLIFQTVPLLAALLIAPQLQYVIRAAVLGSGVSLLILLFVSIRAFPLRFDAPPQRRHLKPLFSYGAAIMVSNFLSPLLDSADRLMIGSILGPQPVAWYQVPFNLATRAKILPAVFSRTLFPRLSALPTRDAVELAVRATHALCVLITPPIVFGIFLMQPFITLWVGHDFAVRTTSIGEIILIGVWANALAHIPGSHLAAGGRPGIVAWFHTLQAVPLVALLWWTLHHFGLVGAAFSWTLRYVAETVLLFWAAKLGGGLARYLVLPTLLVTASFIATVVFPPTAIARHVCWFLMVAASLAWALHAEPAWRKCAVRELRHILSKRFRAPRARSAFDAGMPASATPPPASAGEPVARQ</sequence>
<dbReference type="EMBL" id="WHNP01000023">
    <property type="protein sequence ID" value="MPW19867.1"/>
    <property type="molecule type" value="Genomic_DNA"/>
</dbReference>
<protein>
    <submittedName>
        <fullName evidence="8">Oligosaccharide flippase family protein</fullName>
    </submittedName>
</protein>
<keyword evidence="5 7" id="KW-0472">Membrane</keyword>
<reference evidence="8 9" key="1">
    <citation type="submission" date="2019-10" db="EMBL/GenBank/DDBJ databases">
        <title>Paraburkholderia sp. isolated from nodules of Mimosa pudica from Brazilian Atlantic Forest soils.</title>
        <authorList>
            <person name="Paulitsch F."/>
            <person name="Hungria M."/>
            <person name="Dall'Agnol R."/>
        </authorList>
    </citation>
    <scope>NUCLEOTIDE SEQUENCE [LARGE SCALE GENOMIC DNA]</scope>
    <source>
        <strain evidence="8 9">CNPSo 3157</strain>
    </source>
</reference>
<dbReference type="AlphaFoldDB" id="A0A7X1NDC5"/>
<proteinExistence type="predicted"/>
<keyword evidence="3 7" id="KW-0812">Transmembrane</keyword>
<evidence type="ECO:0000313" key="9">
    <source>
        <dbReference type="Proteomes" id="UP000484381"/>
    </source>
</evidence>
<feature type="transmembrane region" description="Helical" evidence="7">
    <location>
        <begin position="305"/>
        <end position="325"/>
    </location>
</feature>
<feature type="transmembrane region" description="Helical" evidence="7">
    <location>
        <begin position="185"/>
        <end position="204"/>
    </location>
</feature>
<feature type="transmembrane region" description="Helical" evidence="7">
    <location>
        <begin position="83"/>
        <end position="107"/>
    </location>
</feature>
<dbReference type="PANTHER" id="PTHR30250:SF26">
    <property type="entry name" value="PSMA PROTEIN"/>
    <property type="match status" value="1"/>
</dbReference>
<evidence type="ECO:0000256" key="3">
    <source>
        <dbReference type="ARBA" id="ARBA00022692"/>
    </source>
</evidence>
<dbReference type="GO" id="GO:0005886">
    <property type="term" value="C:plasma membrane"/>
    <property type="evidence" value="ECO:0007669"/>
    <property type="project" value="UniProtKB-SubCell"/>
</dbReference>